<dbReference type="PANTHER" id="PTHR47208:SF1">
    <property type="entry name" value="OS02G0174800 PROTEIN"/>
    <property type="match status" value="1"/>
</dbReference>
<dbReference type="InterPro" id="IPR044604">
    <property type="entry name" value="FLZ12/13/14"/>
</dbReference>
<accession>A0A2P2P4E0</accession>
<dbReference type="PROSITE" id="PS51795">
    <property type="entry name" value="ZF_FLZ"/>
    <property type="match status" value="1"/>
</dbReference>
<proteinExistence type="inferred from homology"/>
<evidence type="ECO:0000256" key="4">
    <source>
        <dbReference type="PROSITE-ProRule" id="PRU01131"/>
    </source>
</evidence>
<name>A0A2P2P4E0_RHIMU</name>
<comment type="similarity">
    <text evidence="1">Belongs to the FLZ family.</text>
</comment>
<organism evidence="6">
    <name type="scientific">Rhizophora mucronata</name>
    <name type="common">Asiatic mangrove</name>
    <dbReference type="NCBI Taxonomy" id="61149"/>
    <lineage>
        <taxon>Eukaryota</taxon>
        <taxon>Viridiplantae</taxon>
        <taxon>Streptophyta</taxon>
        <taxon>Embryophyta</taxon>
        <taxon>Tracheophyta</taxon>
        <taxon>Spermatophyta</taxon>
        <taxon>Magnoliopsida</taxon>
        <taxon>eudicotyledons</taxon>
        <taxon>Gunneridae</taxon>
        <taxon>Pentapetalae</taxon>
        <taxon>rosids</taxon>
        <taxon>fabids</taxon>
        <taxon>Malpighiales</taxon>
        <taxon>Rhizophoraceae</taxon>
        <taxon>Rhizophora</taxon>
    </lineage>
</organism>
<evidence type="ECO:0000313" key="6">
    <source>
        <dbReference type="EMBL" id="MBX49608.1"/>
    </source>
</evidence>
<keyword evidence="2" id="KW-0479">Metal-binding</keyword>
<protein>
    <recommendedName>
        <fullName evidence="5">FLZ-type domain-containing protein</fullName>
    </recommendedName>
</protein>
<keyword evidence="3" id="KW-0863">Zinc-finger</keyword>
<evidence type="ECO:0000256" key="2">
    <source>
        <dbReference type="ARBA" id="ARBA00022723"/>
    </source>
</evidence>
<dbReference type="Pfam" id="PF04570">
    <property type="entry name" value="zf-FLZ"/>
    <property type="match status" value="1"/>
</dbReference>
<dbReference type="PANTHER" id="PTHR47208">
    <property type="entry name" value="OS02G0174800 PROTEIN"/>
    <property type="match status" value="1"/>
</dbReference>
<dbReference type="InterPro" id="IPR007650">
    <property type="entry name" value="Zf-FLZ_dom"/>
</dbReference>
<dbReference type="EMBL" id="GGEC01069124">
    <property type="protein sequence ID" value="MBX49608.1"/>
    <property type="molecule type" value="Transcribed_RNA"/>
</dbReference>
<dbReference type="GO" id="GO:0008270">
    <property type="term" value="F:zinc ion binding"/>
    <property type="evidence" value="ECO:0007669"/>
    <property type="project" value="UniProtKB-KW"/>
</dbReference>
<dbReference type="AlphaFoldDB" id="A0A2P2P4E0"/>
<evidence type="ECO:0000256" key="1">
    <source>
        <dbReference type="ARBA" id="ARBA00009374"/>
    </source>
</evidence>
<reference evidence="6" key="1">
    <citation type="submission" date="2018-02" db="EMBL/GenBank/DDBJ databases">
        <title>Rhizophora mucronata_Transcriptome.</title>
        <authorList>
            <person name="Meera S.P."/>
            <person name="Sreeshan A."/>
            <person name="Augustine A."/>
        </authorList>
    </citation>
    <scope>NUCLEOTIDE SEQUENCE</scope>
    <source>
        <tissue evidence="6">Leaf</tissue>
    </source>
</reference>
<keyword evidence="3" id="KW-0862">Zinc</keyword>
<feature type="domain" description="FLZ-type" evidence="5">
    <location>
        <begin position="170"/>
        <end position="211"/>
    </location>
</feature>
<evidence type="ECO:0000259" key="5">
    <source>
        <dbReference type="PROSITE" id="PS51795"/>
    </source>
</evidence>
<sequence length="211" mass="23154">MSQFLPKLEKTRPATNPSLFTTSIEPFFVDKPAKSPRSFEDGGVGLGIVAAMTASSQETPKVATLSVFPTSNPISIGYLAKPAANFKGDIGLLNLDRIVDESDESYTCVISHVGNNVIEMLVYYGFDNSIGVYDVSPGLFYASSSPTMVTMNVDVGCGGSEERRDFWTSDFLTSCCLCNKPLHGLDIFLYRDEKAFCGIGPKLRLQRQMWF</sequence>
<feature type="zinc finger region" description="FLZ-type" evidence="4">
    <location>
        <begin position="170"/>
        <end position="211"/>
    </location>
</feature>
<evidence type="ECO:0000256" key="3">
    <source>
        <dbReference type="ARBA" id="ARBA00022771"/>
    </source>
</evidence>